<reference evidence="2 3" key="1">
    <citation type="submission" date="2019-10" db="EMBL/GenBank/DDBJ databases">
        <authorList>
            <person name="Palmer J.M."/>
        </authorList>
    </citation>
    <scope>NUCLEOTIDE SEQUENCE [LARGE SCALE GENOMIC DNA]</scope>
    <source>
        <strain evidence="2 3">TWF506</strain>
    </source>
</reference>
<evidence type="ECO:0000313" key="3">
    <source>
        <dbReference type="Proteomes" id="UP001307849"/>
    </source>
</evidence>
<sequence>MPMMASTTPFNSPTRRMSYGSYDGSSDGPSLEDREAVLSLNLKGGYLLPHSLSDIYIDSQRHRKSIDITGDVREAKEERINEVIGFYKEK</sequence>
<feature type="compositionally biased region" description="Low complexity" evidence="1">
    <location>
        <begin position="18"/>
        <end position="28"/>
    </location>
</feature>
<protein>
    <submittedName>
        <fullName evidence="2">Uncharacterized protein</fullName>
    </submittedName>
</protein>
<evidence type="ECO:0000313" key="2">
    <source>
        <dbReference type="EMBL" id="KAK6519818.1"/>
    </source>
</evidence>
<keyword evidence="3" id="KW-1185">Reference proteome</keyword>
<evidence type="ECO:0000256" key="1">
    <source>
        <dbReference type="SAM" id="MobiDB-lite"/>
    </source>
</evidence>
<gene>
    <name evidence="2" type="ORF">TWF506_000112</name>
</gene>
<dbReference type="EMBL" id="JAVHJM010000001">
    <property type="protein sequence ID" value="KAK6519818.1"/>
    <property type="molecule type" value="Genomic_DNA"/>
</dbReference>
<dbReference type="AlphaFoldDB" id="A0AAN8NF70"/>
<comment type="caution">
    <text evidence="2">The sequence shown here is derived from an EMBL/GenBank/DDBJ whole genome shotgun (WGS) entry which is preliminary data.</text>
</comment>
<accession>A0AAN8NF70</accession>
<dbReference type="Proteomes" id="UP001307849">
    <property type="component" value="Unassembled WGS sequence"/>
</dbReference>
<name>A0AAN8NF70_9PEZI</name>
<feature type="compositionally biased region" description="Polar residues" evidence="1">
    <location>
        <begin position="1"/>
        <end position="15"/>
    </location>
</feature>
<proteinExistence type="predicted"/>
<feature type="region of interest" description="Disordered" evidence="1">
    <location>
        <begin position="1"/>
        <end position="30"/>
    </location>
</feature>
<organism evidence="2 3">
    <name type="scientific">Arthrobotrys conoides</name>
    <dbReference type="NCBI Taxonomy" id="74498"/>
    <lineage>
        <taxon>Eukaryota</taxon>
        <taxon>Fungi</taxon>
        <taxon>Dikarya</taxon>
        <taxon>Ascomycota</taxon>
        <taxon>Pezizomycotina</taxon>
        <taxon>Orbiliomycetes</taxon>
        <taxon>Orbiliales</taxon>
        <taxon>Orbiliaceae</taxon>
        <taxon>Arthrobotrys</taxon>
    </lineage>
</organism>